<evidence type="ECO:0000259" key="3">
    <source>
        <dbReference type="Pfam" id="PF02397"/>
    </source>
</evidence>
<name>A0A9D2IGT4_9FIRM</name>
<comment type="caution">
    <text evidence="4">The sequence shown here is derived from an EMBL/GenBank/DDBJ whole genome shotgun (WGS) entry which is preliminary data.</text>
</comment>
<proteinExistence type="inferred from homology"/>
<dbReference type="GO" id="GO:0016780">
    <property type="term" value="F:phosphotransferase activity, for other substituted phosphate groups"/>
    <property type="evidence" value="ECO:0007669"/>
    <property type="project" value="TreeGrafter"/>
</dbReference>
<protein>
    <submittedName>
        <fullName evidence="4">Sugar transferase</fullName>
    </submittedName>
</protein>
<evidence type="ECO:0000313" key="5">
    <source>
        <dbReference type="Proteomes" id="UP000824024"/>
    </source>
</evidence>
<accession>A0A9D2IGT4</accession>
<keyword evidence="2" id="KW-0812">Transmembrane</keyword>
<evidence type="ECO:0000256" key="2">
    <source>
        <dbReference type="SAM" id="Phobius"/>
    </source>
</evidence>
<sequence length="219" mass="25103">MYKRYIKRLLDVILSIIALMVLGIPMLIIALIVRLDVGKPVLFTQKRIGKDNKEFMLYKFRSMTDARDEKGIYLPDSDRITKFGHFIRVTSIDELPSLFNIIKGEMAIIGPRPLPSRYLSRYTPEQRRRHEVRPGLSNPSVVNGRNDQSWESQFEGDVWYVDHLSFLVDIKSILDTMMIVLNHKGATASDGDSRGEFIGMASADDLMTDSEGNYMKIKK</sequence>
<organism evidence="4 5">
    <name type="scientific">Candidatus Eubacterium avistercoris</name>
    <dbReference type="NCBI Taxonomy" id="2838567"/>
    <lineage>
        <taxon>Bacteria</taxon>
        <taxon>Bacillati</taxon>
        <taxon>Bacillota</taxon>
        <taxon>Clostridia</taxon>
        <taxon>Eubacteriales</taxon>
        <taxon>Eubacteriaceae</taxon>
        <taxon>Eubacterium</taxon>
    </lineage>
</organism>
<keyword evidence="4" id="KW-0808">Transferase</keyword>
<reference evidence="4" key="2">
    <citation type="submission" date="2021-04" db="EMBL/GenBank/DDBJ databases">
        <authorList>
            <person name="Gilroy R."/>
        </authorList>
    </citation>
    <scope>NUCLEOTIDE SEQUENCE</scope>
    <source>
        <strain evidence="4">CHK192-9172</strain>
    </source>
</reference>
<reference evidence="4" key="1">
    <citation type="journal article" date="2021" name="PeerJ">
        <title>Extensive microbial diversity within the chicken gut microbiome revealed by metagenomics and culture.</title>
        <authorList>
            <person name="Gilroy R."/>
            <person name="Ravi A."/>
            <person name="Getino M."/>
            <person name="Pursley I."/>
            <person name="Horton D.L."/>
            <person name="Alikhan N.F."/>
            <person name="Baker D."/>
            <person name="Gharbi K."/>
            <person name="Hall N."/>
            <person name="Watson M."/>
            <person name="Adriaenssens E.M."/>
            <person name="Foster-Nyarko E."/>
            <person name="Jarju S."/>
            <person name="Secka A."/>
            <person name="Antonio M."/>
            <person name="Oren A."/>
            <person name="Chaudhuri R.R."/>
            <person name="La Ragione R."/>
            <person name="Hildebrand F."/>
            <person name="Pallen M.J."/>
        </authorList>
    </citation>
    <scope>NUCLEOTIDE SEQUENCE</scope>
    <source>
        <strain evidence="4">CHK192-9172</strain>
    </source>
</reference>
<evidence type="ECO:0000313" key="4">
    <source>
        <dbReference type="EMBL" id="HIZ08051.1"/>
    </source>
</evidence>
<feature type="domain" description="Bacterial sugar transferase" evidence="3">
    <location>
        <begin position="7"/>
        <end position="181"/>
    </location>
</feature>
<dbReference type="Pfam" id="PF02397">
    <property type="entry name" value="Bac_transf"/>
    <property type="match status" value="1"/>
</dbReference>
<keyword evidence="2" id="KW-1133">Transmembrane helix</keyword>
<comment type="similarity">
    <text evidence="1">Belongs to the bacterial sugar transferase family.</text>
</comment>
<dbReference type="PANTHER" id="PTHR30576">
    <property type="entry name" value="COLANIC BIOSYNTHESIS UDP-GLUCOSE LIPID CARRIER TRANSFERASE"/>
    <property type="match status" value="1"/>
</dbReference>
<dbReference type="Proteomes" id="UP000824024">
    <property type="component" value="Unassembled WGS sequence"/>
</dbReference>
<dbReference type="PANTHER" id="PTHR30576:SF8">
    <property type="entry name" value="UNDECAPRENYL-PHOSPHATE GALACTOSE PHOSPHOTRANSFERASE"/>
    <property type="match status" value="1"/>
</dbReference>
<gene>
    <name evidence="4" type="ORF">IAA08_08960</name>
</gene>
<dbReference type="InterPro" id="IPR003362">
    <property type="entry name" value="Bact_transf"/>
</dbReference>
<dbReference type="AlphaFoldDB" id="A0A9D2IGT4"/>
<feature type="transmembrane region" description="Helical" evidence="2">
    <location>
        <begin position="12"/>
        <end position="33"/>
    </location>
</feature>
<dbReference type="EMBL" id="DXCH01000247">
    <property type="protein sequence ID" value="HIZ08051.1"/>
    <property type="molecule type" value="Genomic_DNA"/>
</dbReference>
<evidence type="ECO:0000256" key="1">
    <source>
        <dbReference type="ARBA" id="ARBA00006464"/>
    </source>
</evidence>
<keyword evidence="2" id="KW-0472">Membrane</keyword>